<organism evidence="2 3">
    <name type="scientific">Exidia glandulosa HHB12029</name>
    <dbReference type="NCBI Taxonomy" id="1314781"/>
    <lineage>
        <taxon>Eukaryota</taxon>
        <taxon>Fungi</taxon>
        <taxon>Dikarya</taxon>
        <taxon>Basidiomycota</taxon>
        <taxon>Agaricomycotina</taxon>
        <taxon>Agaricomycetes</taxon>
        <taxon>Auriculariales</taxon>
        <taxon>Exidiaceae</taxon>
        <taxon>Exidia</taxon>
    </lineage>
</organism>
<dbReference type="InterPro" id="IPR036047">
    <property type="entry name" value="F-box-like_dom_sf"/>
</dbReference>
<dbReference type="OrthoDB" id="2269034at2759"/>
<proteinExistence type="predicted"/>
<dbReference type="EMBL" id="KV425923">
    <property type="protein sequence ID" value="KZV97978.1"/>
    <property type="molecule type" value="Genomic_DNA"/>
</dbReference>
<protein>
    <recommendedName>
        <fullName evidence="1">F-box domain-containing protein</fullName>
    </recommendedName>
</protein>
<dbReference type="SUPFAM" id="SSF81383">
    <property type="entry name" value="F-box domain"/>
    <property type="match status" value="1"/>
</dbReference>
<dbReference type="PROSITE" id="PS50181">
    <property type="entry name" value="FBOX"/>
    <property type="match status" value="1"/>
</dbReference>
<evidence type="ECO:0000259" key="1">
    <source>
        <dbReference type="PROSITE" id="PS50181"/>
    </source>
</evidence>
<dbReference type="Pfam" id="PF12937">
    <property type="entry name" value="F-box-like"/>
    <property type="match status" value="1"/>
</dbReference>
<gene>
    <name evidence="2" type="ORF">EXIGLDRAFT_763849</name>
</gene>
<dbReference type="SMART" id="SM00256">
    <property type="entry name" value="FBOX"/>
    <property type="match status" value="1"/>
</dbReference>
<keyword evidence="3" id="KW-1185">Reference proteome</keyword>
<dbReference type="InParanoid" id="A0A165LKN3"/>
<dbReference type="Proteomes" id="UP000077266">
    <property type="component" value="Unassembled WGS sequence"/>
</dbReference>
<name>A0A165LKN3_EXIGL</name>
<accession>A0A165LKN3</accession>
<dbReference type="InterPro" id="IPR001810">
    <property type="entry name" value="F-box_dom"/>
</dbReference>
<dbReference type="AlphaFoldDB" id="A0A165LKN3"/>
<evidence type="ECO:0000313" key="2">
    <source>
        <dbReference type="EMBL" id="KZV97978.1"/>
    </source>
</evidence>
<evidence type="ECO:0000313" key="3">
    <source>
        <dbReference type="Proteomes" id="UP000077266"/>
    </source>
</evidence>
<dbReference type="CDD" id="cd09917">
    <property type="entry name" value="F-box_SF"/>
    <property type="match status" value="1"/>
</dbReference>
<sequence length="108" mass="12323">MSSARDALTFGVHAPRVPGPRRFTVVPTSSESDLCSEINDLNWTCLLPLEIFCRILDLLPTRYLVRASCVCRRWRAVALNTPTLWTHVAVIVDYKRKREDLWAPALDV</sequence>
<feature type="domain" description="F-box" evidence="1">
    <location>
        <begin position="47"/>
        <end position="88"/>
    </location>
</feature>
<dbReference type="Gene3D" id="1.20.1280.50">
    <property type="match status" value="1"/>
</dbReference>
<reference evidence="2 3" key="1">
    <citation type="journal article" date="2016" name="Mol. Biol. Evol.">
        <title>Comparative Genomics of Early-Diverging Mushroom-Forming Fungi Provides Insights into the Origins of Lignocellulose Decay Capabilities.</title>
        <authorList>
            <person name="Nagy L.G."/>
            <person name="Riley R."/>
            <person name="Tritt A."/>
            <person name="Adam C."/>
            <person name="Daum C."/>
            <person name="Floudas D."/>
            <person name="Sun H."/>
            <person name="Yadav J.S."/>
            <person name="Pangilinan J."/>
            <person name="Larsson K.H."/>
            <person name="Matsuura K."/>
            <person name="Barry K."/>
            <person name="Labutti K."/>
            <person name="Kuo R."/>
            <person name="Ohm R.A."/>
            <person name="Bhattacharya S.S."/>
            <person name="Shirouzu T."/>
            <person name="Yoshinaga Y."/>
            <person name="Martin F.M."/>
            <person name="Grigoriev I.V."/>
            <person name="Hibbett D.S."/>
        </authorList>
    </citation>
    <scope>NUCLEOTIDE SEQUENCE [LARGE SCALE GENOMIC DNA]</scope>
    <source>
        <strain evidence="2 3">HHB12029</strain>
    </source>
</reference>